<dbReference type="SUPFAM" id="SSF56672">
    <property type="entry name" value="DNA/RNA polymerases"/>
    <property type="match status" value="1"/>
</dbReference>
<dbReference type="InterPro" id="IPR053134">
    <property type="entry name" value="RNA-dir_DNA_polymerase"/>
</dbReference>
<proteinExistence type="predicted"/>
<name>A0A2G8JL38_STIJA</name>
<dbReference type="STRING" id="307972.A0A2G8JL38"/>
<reference evidence="1 2" key="1">
    <citation type="journal article" date="2017" name="PLoS Biol.">
        <title>The sea cucumber genome provides insights into morphological evolution and visceral regeneration.</title>
        <authorList>
            <person name="Zhang X."/>
            <person name="Sun L."/>
            <person name="Yuan J."/>
            <person name="Sun Y."/>
            <person name="Gao Y."/>
            <person name="Zhang L."/>
            <person name="Li S."/>
            <person name="Dai H."/>
            <person name="Hamel J.F."/>
            <person name="Liu C."/>
            <person name="Yu Y."/>
            <person name="Liu S."/>
            <person name="Lin W."/>
            <person name="Guo K."/>
            <person name="Jin S."/>
            <person name="Xu P."/>
            <person name="Storey K.B."/>
            <person name="Huan P."/>
            <person name="Zhang T."/>
            <person name="Zhou Y."/>
            <person name="Zhang J."/>
            <person name="Lin C."/>
            <person name="Li X."/>
            <person name="Xing L."/>
            <person name="Huo D."/>
            <person name="Sun M."/>
            <person name="Wang L."/>
            <person name="Mercier A."/>
            <person name="Li F."/>
            <person name="Yang H."/>
            <person name="Xiang J."/>
        </authorList>
    </citation>
    <scope>NUCLEOTIDE SEQUENCE [LARGE SCALE GENOMIC DNA]</scope>
    <source>
        <strain evidence="1">Shaxun</strain>
        <tissue evidence="1">Muscle</tissue>
    </source>
</reference>
<dbReference type="Gene3D" id="3.10.10.10">
    <property type="entry name" value="HIV Type 1 Reverse Transcriptase, subunit A, domain 1"/>
    <property type="match status" value="1"/>
</dbReference>
<dbReference type="InterPro" id="IPR043502">
    <property type="entry name" value="DNA/RNA_pol_sf"/>
</dbReference>
<evidence type="ECO:0008006" key="3">
    <source>
        <dbReference type="Google" id="ProtNLM"/>
    </source>
</evidence>
<keyword evidence="2" id="KW-1185">Reference proteome</keyword>
<evidence type="ECO:0000313" key="2">
    <source>
        <dbReference type="Proteomes" id="UP000230750"/>
    </source>
</evidence>
<sequence>MYPADDIQTAQVSCNLSRVDVTSNPDLTEEFKRLPFRWGPVSPEWKERLIQSFVARRKVFSMGEWDFGETKQVEHEIKLNDERPFRERSRRLALSDLNDLRAHLHQLLDIKIIQESRSQYASPIVIVRKKNGDIRLCVDYRKLNARTLPDQYAVPLVQEGFAGFYRRFVSGYSQIAYPLHRLTAGVTVHGRRAQI</sequence>
<organism evidence="1 2">
    <name type="scientific">Stichopus japonicus</name>
    <name type="common">Sea cucumber</name>
    <dbReference type="NCBI Taxonomy" id="307972"/>
    <lineage>
        <taxon>Eukaryota</taxon>
        <taxon>Metazoa</taxon>
        <taxon>Echinodermata</taxon>
        <taxon>Eleutherozoa</taxon>
        <taxon>Echinozoa</taxon>
        <taxon>Holothuroidea</taxon>
        <taxon>Aspidochirotacea</taxon>
        <taxon>Aspidochirotida</taxon>
        <taxon>Stichopodidae</taxon>
        <taxon>Apostichopus</taxon>
    </lineage>
</organism>
<protein>
    <recommendedName>
        <fullName evidence="3">Reverse transcriptase</fullName>
    </recommendedName>
</protein>
<dbReference type="AlphaFoldDB" id="A0A2G8JL38"/>
<gene>
    <name evidence="1" type="ORF">BSL78_26694</name>
</gene>
<accession>A0A2G8JL38</accession>
<dbReference type="PANTHER" id="PTHR24559:SF435">
    <property type="entry name" value="RIBONUCLEASE H"/>
    <property type="match status" value="1"/>
</dbReference>
<evidence type="ECO:0000313" key="1">
    <source>
        <dbReference type="EMBL" id="PIK36476.1"/>
    </source>
</evidence>
<dbReference type="PANTHER" id="PTHR24559">
    <property type="entry name" value="TRANSPOSON TY3-I GAG-POL POLYPROTEIN"/>
    <property type="match status" value="1"/>
</dbReference>
<dbReference type="EMBL" id="MRZV01001669">
    <property type="protein sequence ID" value="PIK36476.1"/>
    <property type="molecule type" value="Genomic_DNA"/>
</dbReference>
<dbReference type="Proteomes" id="UP000230750">
    <property type="component" value="Unassembled WGS sequence"/>
</dbReference>
<dbReference type="OrthoDB" id="441285at2759"/>
<comment type="caution">
    <text evidence="1">The sequence shown here is derived from an EMBL/GenBank/DDBJ whole genome shotgun (WGS) entry which is preliminary data.</text>
</comment>